<dbReference type="InterPro" id="IPR001288">
    <property type="entry name" value="Translation_initiation_fac_3"/>
</dbReference>
<protein>
    <recommendedName>
        <fullName evidence="4 5">Translation initiation factor IF-3</fullName>
    </recommendedName>
</protein>
<evidence type="ECO:0000259" key="6">
    <source>
        <dbReference type="Pfam" id="PF00707"/>
    </source>
</evidence>
<evidence type="ECO:0000256" key="2">
    <source>
        <dbReference type="ARBA" id="ARBA00022540"/>
    </source>
</evidence>
<dbReference type="NCBIfam" id="TIGR00168">
    <property type="entry name" value="infC"/>
    <property type="match status" value="1"/>
</dbReference>
<dbReference type="GO" id="GO:0043022">
    <property type="term" value="F:ribosome binding"/>
    <property type="evidence" value="ECO:0007669"/>
    <property type="project" value="TreeGrafter"/>
</dbReference>
<dbReference type="HAMAP" id="MF_00080">
    <property type="entry name" value="IF_3"/>
    <property type="match status" value="1"/>
</dbReference>
<dbReference type="Gene3D" id="3.30.110.10">
    <property type="entry name" value="Translation initiation factor 3 (IF-3), C-terminal domain"/>
    <property type="match status" value="1"/>
</dbReference>
<evidence type="ECO:0000256" key="4">
    <source>
        <dbReference type="HAMAP-Rule" id="MF_00080"/>
    </source>
</evidence>
<evidence type="ECO:0000313" key="9">
    <source>
        <dbReference type="Proteomes" id="UP000177263"/>
    </source>
</evidence>
<dbReference type="SUPFAM" id="SSF54364">
    <property type="entry name" value="Translation initiation factor IF3, N-terminal domain"/>
    <property type="match status" value="1"/>
</dbReference>
<gene>
    <name evidence="4" type="primary">infC</name>
    <name evidence="8" type="ORF">A2801_02715</name>
</gene>
<dbReference type="SUPFAM" id="SSF55200">
    <property type="entry name" value="Translation initiation factor IF3, C-terminal domain"/>
    <property type="match status" value="1"/>
</dbReference>
<comment type="subunit">
    <text evidence="4">Monomer.</text>
</comment>
<organism evidence="8 9">
    <name type="scientific">Candidatus Woesebacteria bacterium RIFCSPHIGHO2_01_FULL_41_10</name>
    <dbReference type="NCBI Taxonomy" id="1802500"/>
    <lineage>
        <taxon>Bacteria</taxon>
        <taxon>Candidatus Woeseibacteriota</taxon>
    </lineage>
</organism>
<dbReference type="PANTHER" id="PTHR10938">
    <property type="entry name" value="TRANSLATION INITIATION FACTOR IF-3"/>
    <property type="match status" value="1"/>
</dbReference>
<dbReference type="STRING" id="1802500.A2801_02715"/>
<feature type="domain" description="Translation initiation factor 3 C-terminal" evidence="6">
    <location>
        <begin position="94"/>
        <end position="177"/>
    </location>
</feature>
<keyword evidence="3 4" id="KW-0648">Protein biosynthesis</keyword>
<keyword evidence="2 4" id="KW-0396">Initiation factor</keyword>
<evidence type="ECO:0000256" key="5">
    <source>
        <dbReference type="NCBIfam" id="TIGR00168"/>
    </source>
</evidence>
<sequence>MPIALLKQDFKKSPWRVNEQIRAPQLRVIGQDKKQVGVLTREEALAQASKEGVDIIEIAPKANPPVAQLIDFGKFRYQQEKRLKDQKKKAKAAEVKEVRFSPFIGEADYKTRMKRVSEFLTEGNKVRIVVVFKGRQMNSKNFGYKLVQRILGDIESTIVIDMEPKFLGRHLASVISPVKKKKSDNKKAEE</sequence>
<feature type="domain" description="Translation initiation factor 3 N-terminal" evidence="7">
    <location>
        <begin position="17"/>
        <end position="86"/>
    </location>
</feature>
<dbReference type="GO" id="GO:0005829">
    <property type="term" value="C:cytosol"/>
    <property type="evidence" value="ECO:0007669"/>
    <property type="project" value="TreeGrafter"/>
</dbReference>
<dbReference type="InterPro" id="IPR036788">
    <property type="entry name" value="T_IF-3_C_sf"/>
</dbReference>
<dbReference type="AlphaFoldDB" id="A0A1F7YNJ1"/>
<evidence type="ECO:0000256" key="3">
    <source>
        <dbReference type="ARBA" id="ARBA00022917"/>
    </source>
</evidence>
<dbReference type="Pfam" id="PF05198">
    <property type="entry name" value="IF3_N"/>
    <property type="match status" value="1"/>
</dbReference>
<comment type="function">
    <text evidence="4">IF-3 binds to the 30S ribosomal subunit and shifts the equilibrium between 70S ribosomes and their 50S and 30S subunits in favor of the free subunits, thus enhancing the availability of 30S subunits on which protein synthesis initiation begins.</text>
</comment>
<dbReference type="Pfam" id="PF00707">
    <property type="entry name" value="IF3_C"/>
    <property type="match status" value="1"/>
</dbReference>
<dbReference type="Gene3D" id="3.10.20.80">
    <property type="entry name" value="Translation initiation factor 3 (IF-3), N-terminal domain"/>
    <property type="match status" value="1"/>
</dbReference>
<dbReference type="InterPro" id="IPR019815">
    <property type="entry name" value="Translation_initiation_fac_3_C"/>
</dbReference>
<name>A0A1F7YNJ1_9BACT</name>
<comment type="subcellular location">
    <subcellularLocation>
        <location evidence="4">Cytoplasm</location>
    </subcellularLocation>
</comment>
<dbReference type="Proteomes" id="UP000177263">
    <property type="component" value="Unassembled WGS sequence"/>
</dbReference>
<evidence type="ECO:0000313" key="8">
    <source>
        <dbReference type="EMBL" id="OGM28911.1"/>
    </source>
</evidence>
<comment type="similarity">
    <text evidence="1 4">Belongs to the IF-3 family.</text>
</comment>
<dbReference type="GO" id="GO:0032790">
    <property type="term" value="P:ribosome disassembly"/>
    <property type="evidence" value="ECO:0007669"/>
    <property type="project" value="TreeGrafter"/>
</dbReference>
<evidence type="ECO:0000256" key="1">
    <source>
        <dbReference type="ARBA" id="ARBA00005439"/>
    </source>
</evidence>
<dbReference type="InterPro" id="IPR019814">
    <property type="entry name" value="Translation_initiation_fac_3_N"/>
</dbReference>
<dbReference type="GO" id="GO:0003743">
    <property type="term" value="F:translation initiation factor activity"/>
    <property type="evidence" value="ECO:0007669"/>
    <property type="project" value="UniProtKB-UniRule"/>
</dbReference>
<reference evidence="8 9" key="1">
    <citation type="journal article" date="2016" name="Nat. Commun.">
        <title>Thousands of microbial genomes shed light on interconnected biogeochemical processes in an aquifer system.</title>
        <authorList>
            <person name="Anantharaman K."/>
            <person name="Brown C.T."/>
            <person name="Hug L.A."/>
            <person name="Sharon I."/>
            <person name="Castelle C.J."/>
            <person name="Probst A.J."/>
            <person name="Thomas B.C."/>
            <person name="Singh A."/>
            <person name="Wilkins M.J."/>
            <person name="Karaoz U."/>
            <person name="Brodie E.L."/>
            <person name="Williams K.H."/>
            <person name="Hubbard S.S."/>
            <person name="Banfield J.F."/>
        </authorList>
    </citation>
    <scope>NUCLEOTIDE SEQUENCE [LARGE SCALE GENOMIC DNA]</scope>
</reference>
<accession>A0A1F7YNJ1</accession>
<dbReference type="InterPro" id="IPR036787">
    <property type="entry name" value="T_IF-3_N_sf"/>
</dbReference>
<keyword evidence="4" id="KW-0963">Cytoplasm</keyword>
<dbReference type="PANTHER" id="PTHR10938:SF0">
    <property type="entry name" value="TRANSLATION INITIATION FACTOR IF-3, MITOCHONDRIAL"/>
    <property type="match status" value="1"/>
</dbReference>
<comment type="caution">
    <text evidence="8">The sequence shown here is derived from an EMBL/GenBank/DDBJ whole genome shotgun (WGS) entry which is preliminary data.</text>
</comment>
<dbReference type="EMBL" id="MGGM01000023">
    <property type="protein sequence ID" value="OGM28911.1"/>
    <property type="molecule type" value="Genomic_DNA"/>
</dbReference>
<dbReference type="GO" id="GO:0016020">
    <property type="term" value="C:membrane"/>
    <property type="evidence" value="ECO:0007669"/>
    <property type="project" value="TreeGrafter"/>
</dbReference>
<proteinExistence type="inferred from homology"/>
<evidence type="ECO:0000259" key="7">
    <source>
        <dbReference type="Pfam" id="PF05198"/>
    </source>
</evidence>